<dbReference type="GeneID" id="39574320"/>
<gene>
    <name evidence="1" type="ORF">FLK61_00300</name>
</gene>
<sequence length="166" mass="18778">MKSLTIYEILTRYKTFEELCEALDSCFDLHDLGYVDENTQANYIKLSEISAIDLLYMWKQAKKDKSLPPYAELSNYEKAKVTTIYTYVGELIPNENGINDHLGCAWFTVPSDWAESKAKQHGYDSLSEFQSEYIMDDTAGWLQDAIATSNVLICGAGNPPHSKGVR</sequence>
<dbReference type="RefSeq" id="WP_013603264.1">
    <property type="nucleotide sequence ID" value="NZ_CP041370.1"/>
</dbReference>
<dbReference type="Proteomes" id="UP000318138">
    <property type="component" value="Plasmid unnamed1"/>
</dbReference>
<keyword evidence="1" id="KW-0614">Plasmid</keyword>
<organism evidence="1 2">
    <name type="scientific">Paenalkalicoccus suaedae</name>
    <dbReference type="NCBI Taxonomy" id="2592382"/>
    <lineage>
        <taxon>Bacteria</taxon>
        <taxon>Bacillati</taxon>
        <taxon>Bacillota</taxon>
        <taxon>Bacilli</taxon>
        <taxon>Bacillales</taxon>
        <taxon>Bacillaceae</taxon>
        <taxon>Paenalkalicoccus</taxon>
    </lineage>
</organism>
<evidence type="ECO:0000313" key="1">
    <source>
        <dbReference type="EMBL" id="QDK92291.1"/>
    </source>
</evidence>
<protein>
    <submittedName>
        <fullName evidence="1">Uncharacterized protein</fullName>
    </submittedName>
</protein>
<dbReference type="KEGG" id="psua:FLK61_00300"/>
<dbReference type="EMBL" id="CP041370">
    <property type="protein sequence ID" value="QDK92291.1"/>
    <property type="molecule type" value="Genomic_DNA"/>
</dbReference>
<reference evidence="1 2" key="1">
    <citation type="submission" date="2019-07" db="EMBL/GenBank/DDBJ databases">
        <title>Bacillus alkalisoli sp. nov. isolated from saline soil.</title>
        <authorList>
            <person name="Sun J.-Q."/>
            <person name="Xu L."/>
        </authorList>
    </citation>
    <scope>NUCLEOTIDE SEQUENCE [LARGE SCALE GENOMIC DNA]</scope>
    <source>
        <strain evidence="1 2">M4U3P1</strain>
        <plasmid evidence="1 2">unnamed1</plasmid>
    </source>
</reference>
<dbReference type="AlphaFoldDB" id="A0A856M9K7"/>
<evidence type="ECO:0000313" key="2">
    <source>
        <dbReference type="Proteomes" id="UP000318138"/>
    </source>
</evidence>
<geneLocation type="plasmid" evidence="1 2">
    <name>unnamed1</name>
</geneLocation>
<proteinExistence type="predicted"/>
<keyword evidence="2" id="KW-1185">Reference proteome</keyword>
<accession>A0A856M9K7</accession>
<name>A0A856M9K7_9BACI</name>